<gene>
    <name evidence="1" type="ORF">DC041_0006365</name>
</gene>
<proteinExistence type="predicted"/>
<keyword evidence="2" id="KW-1185">Reference proteome</keyword>
<name>A0A430Q549_SCHBO</name>
<sequence>MVHSDFCLKAGKHLDENMHTVDQYLSFEQTFKWKLMIFIHLIYTSSCYSSNSITMKRPSTDSFHPLRKLYHKLTMSIHLFYQFYATAEKYIDLLSPIKVDHDYLHFNPGTTSGTDCNQWENRTLQTSSPTETLQLDYNSQNDISLSHTPLLPVSFLVEMIPYPRSYPGRSFFFSRLDNLNRIRLAIGLNQWGKTGESMELWIHHELFYSLEPTPKISTYYIGSGLVNHAGLVIVPLPNYQFNTNKLITLIIEITNASVKVYKNCKLYRKPLFSINYRQNIKYHHLHGDRFENKSKELSRMDKFYTLSGGPYHGDKFLGLMKRMKMFFTEYGARKYCSDDSNELQVEFFEHIETSFHKFVFRIFAQNFKLCKSSLNEQHIRKEWQKLNPFNQSNHTGEEM</sequence>
<protein>
    <submittedName>
        <fullName evidence="1">Uncharacterized protein</fullName>
    </submittedName>
</protein>
<organism evidence="1 2">
    <name type="scientific">Schistosoma bovis</name>
    <name type="common">Blood fluke</name>
    <dbReference type="NCBI Taxonomy" id="6184"/>
    <lineage>
        <taxon>Eukaryota</taxon>
        <taxon>Metazoa</taxon>
        <taxon>Spiralia</taxon>
        <taxon>Lophotrochozoa</taxon>
        <taxon>Platyhelminthes</taxon>
        <taxon>Trematoda</taxon>
        <taxon>Digenea</taxon>
        <taxon>Strigeidida</taxon>
        <taxon>Schistosomatoidea</taxon>
        <taxon>Schistosomatidae</taxon>
        <taxon>Schistosoma</taxon>
    </lineage>
</organism>
<dbReference type="STRING" id="6184.A0A430Q549"/>
<dbReference type="Proteomes" id="UP000290809">
    <property type="component" value="Unassembled WGS sequence"/>
</dbReference>
<dbReference type="EMBL" id="QMKO01002683">
    <property type="protein sequence ID" value="RTG82825.1"/>
    <property type="molecule type" value="Genomic_DNA"/>
</dbReference>
<reference evidence="1 2" key="1">
    <citation type="journal article" date="2019" name="PLoS Pathog.">
        <title>Genome sequence of the bovine parasite Schistosoma bovis Tanzania.</title>
        <authorList>
            <person name="Oey H."/>
            <person name="Zakrzewski M."/>
            <person name="Gobert G."/>
            <person name="Gravermann K."/>
            <person name="Stoye J."/>
            <person name="Jones M."/>
            <person name="Mcmanus D."/>
            <person name="Krause L."/>
        </authorList>
    </citation>
    <scope>NUCLEOTIDE SEQUENCE [LARGE SCALE GENOMIC DNA]</scope>
    <source>
        <strain evidence="1 2">TAN1997</strain>
    </source>
</reference>
<evidence type="ECO:0000313" key="2">
    <source>
        <dbReference type="Proteomes" id="UP000290809"/>
    </source>
</evidence>
<dbReference type="AlphaFoldDB" id="A0A430Q549"/>
<comment type="caution">
    <text evidence="1">The sequence shown here is derived from an EMBL/GenBank/DDBJ whole genome shotgun (WGS) entry which is preliminary data.</text>
</comment>
<accession>A0A430Q549</accession>
<evidence type="ECO:0000313" key="1">
    <source>
        <dbReference type="EMBL" id="RTG82825.1"/>
    </source>
</evidence>